<keyword evidence="4" id="KW-0132">Cell division</keyword>
<keyword evidence="11 23" id="KW-0472">Membrane</keyword>
<keyword evidence="12" id="KW-0131">Cell cycle</keyword>
<evidence type="ECO:0000256" key="10">
    <source>
        <dbReference type="ARBA" id="ARBA00022989"/>
    </source>
</evidence>
<evidence type="ECO:0000256" key="21">
    <source>
        <dbReference type="ARBA" id="ARBA00049966"/>
    </source>
</evidence>
<evidence type="ECO:0000313" key="25">
    <source>
        <dbReference type="Proteomes" id="UP001196843"/>
    </source>
</evidence>
<evidence type="ECO:0000256" key="19">
    <source>
        <dbReference type="ARBA" id="ARBA00044770"/>
    </source>
</evidence>
<evidence type="ECO:0000256" key="11">
    <source>
        <dbReference type="ARBA" id="ARBA00023136"/>
    </source>
</evidence>
<comment type="catalytic activity">
    <reaction evidence="20">
        <text>[GlcNAc-(1-&gt;4)-Mur2Ac(oyl-L-Ala-gamma-D-Glu-L-Lys-D-Ala-D-Ala)](n)-di-trans,octa-cis-undecaprenyl diphosphate + beta-D-GlcNAc-(1-&gt;4)-Mur2Ac(oyl-L-Ala-gamma-D-Glu-L-Lys-D-Ala-D-Ala)-di-trans,octa-cis-undecaprenyl diphosphate = [GlcNAc-(1-&gt;4)-Mur2Ac(oyl-L-Ala-gamma-D-Glu-L-Lys-D-Ala-D-Ala)](n+1)-di-trans,octa-cis-undecaprenyl diphosphate + di-trans,octa-cis-undecaprenyl diphosphate + H(+)</text>
        <dbReference type="Rhea" id="RHEA:23708"/>
        <dbReference type="Rhea" id="RHEA-COMP:9602"/>
        <dbReference type="Rhea" id="RHEA-COMP:9603"/>
        <dbReference type="ChEBI" id="CHEBI:15378"/>
        <dbReference type="ChEBI" id="CHEBI:58405"/>
        <dbReference type="ChEBI" id="CHEBI:60033"/>
        <dbReference type="ChEBI" id="CHEBI:78435"/>
        <dbReference type="EC" id="2.4.99.28"/>
    </reaction>
</comment>
<evidence type="ECO:0000256" key="13">
    <source>
        <dbReference type="ARBA" id="ARBA00023316"/>
    </source>
</evidence>
<dbReference type="PANTHER" id="PTHR30474:SF2">
    <property type="entry name" value="PEPTIDOGLYCAN GLYCOSYLTRANSFERASE FTSW-RELATED"/>
    <property type="match status" value="1"/>
</dbReference>
<evidence type="ECO:0000256" key="9">
    <source>
        <dbReference type="ARBA" id="ARBA00022984"/>
    </source>
</evidence>
<dbReference type="EC" id="2.4.99.28" evidence="19"/>
<accession>A0ABS7HM56</accession>
<evidence type="ECO:0000256" key="22">
    <source>
        <dbReference type="SAM" id="MobiDB-lite"/>
    </source>
</evidence>
<keyword evidence="7 23" id="KW-0812">Transmembrane</keyword>
<dbReference type="EMBL" id="JAEUAW010000006">
    <property type="protein sequence ID" value="MBW9094036.1"/>
    <property type="molecule type" value="Genomic_DNA"/>
</dbReference>
<evidence type="ECO:0000256" key="17">
    <source>
        <dbReference type="ARBA" id="ARBA00041185"/>
    </source>
</evidence>
<feature type="compositionally biased region" description="Pro residues" evidence="22">
    <location>
        <begin position="14"/>
        <end position="28"/>
    </location>
</feature>
<dbReference type="RefSeq" id="WP_220300746.1">
    <property type="nucleotide sequence ID" value="NZ_JAEUAW010000006.1"/>
</dbReference>
<evidence type="ECO:0000256" key="15">
    <source>
        <dbReference type="ARBA" id="ARBA00033270"/>
    </source>
</evidence>
<keyword evidence="9" id="KW-0573">Peptidoglycan synthesis</keyword>
<evidence type="ECO:0000256" key="16">
    <source>
        <dbReference type="ARBA" id="ARBA00038053"/>
    </source>
</evidence>
<evidence type="ECO:0000256" key="7">
    <source>
        <dbReference type="ARBA" id="ARBA00022692"/>
    </source>
</evidence>
<evidence type="ECO:0000256" key="4">
    <source>
        <dbReference type="ARBA" id="ARBA00022618"/>
    </source>
</evidence>
<keyword evidence="6" id="KW-0808">Transferase</keyword>
<feature type="transmembrane region" description="Helical" evidence="23">
    <location>
        <begin position="236"/>
        <end position="254"/>
    </location>
</feature>
<keyword evidence="3" id="KW-1003">Cell membrane</keyword>
<feature type="transmembrane region" description="Helical" evidence="23">
    <location>
        <begin position="162"/>
        <end position="179"/>
    </location>
</feature>
<keyword evidence="5" id="KW-0328">Glycosyltransferase</keyword>
<dbReference type="InterPro" id="IPR018365">
    <property type="entry name" value="Cell_cycle_FtsW-rel_CS"/>
</dbReference>
<evidence type="ECO:0000313" key="24">
    <source>
        <dbReference type="EMBL" id="MBW9094036.1"/>
    </source>
</evidence>
<feature type="transmembrane region" description="Helical" evidence="23">
    <location>
        <begin position="353"/>
        <end position="377"/>
    </location>
</feature>
<feature type="transmembrane region" description="Helical" evidence="23">
    <location>
        <begin position="214"/>
        <end position="231"/>
    </location>
</feature>
<dbReference type="Pfam" id="PF01098">
    <property type="entry name" value="FTSW_RODA_SPOVE"/>
    <property type="match status" value="1"/>
</dbReference>
<keyword evidence="25" id="KW-1185">Reference proteome</keyword>
<comment type="subcellular location">
    <subcellularLocation>
        <location evidence="1">Cell membrane</location>
        <topology evidence="1">Multi-pass membrane protein</topology>
    </subcellularLocation>
</comment>
<feature type="transmembrane region" description="Helical" evidence="23">
    <location>
        <begin position="57"/>
        <end position="78"/>
    </location>
</feature>
<evidence type="ECO:0000256" key="6">
    <source>
        <dbReference type="ARBA" id="ARBA00022679"/>
    </source>
</evidence>
<sequence>MTTTEPPRARASRPTPPRRTTPTTPEPVAPAAEKPSRRGLAARVSLGRVFAPVPSEFLLIASTALLLTAFGLVMVLSATSATATAKGEAPWEMVLKQVMFAAVSIPLMFIASRLPVSFYKKMAWPALIFGVAFQMLVFIPGLGVAADGNRNWINIAGVQAQPSEFLKLGLALWVAFVLFRKRTLLADWRHVYIPLVPVTILAIGTVIAGHDLGTAMILVLIVLGALFFSGVKLRIFLLPAIAAAGAVAFFAITSPDRMRRFLSFLNPNCLDDYFNDCYQPLHGIWGLASGGVFGLGLGNSREKYDWLPAAANDYIFAIVGEEMGLIGCAVVLALFALFAVGAFHIIRKTDDPFVRIAAGGITIWIVGQALINIGVVLRVFPVLGVPLPFMSQGGTSLLSVLVACGVLLAFARSLPASIARREAAIAEARAARERAKLRAVR</sequence>
<comment type="function">
    <text evidence="21">Peptidoglycan polymerase that is essential for cell division.</text>
</comment>
<feature type="transmembrane region" description="Helical" evidence="23">
    <location>
        <begin position="323"/>
        <end position="346"/>
    </location>
</feature>
<keyword evidence="13" id="KW-0961">Cell wall biogenesis/degradation</keyword>
<feature type="region of interest" description="Disordered" evidence="22">
    <location>
        <begin position="1"/>
        <end position="36"/>
    </location>
</feature>
<dbReference type="Proteomes" id="UP001196843">
    <property type="component" value="Unassembled WGS sequence"/>
</dbReference>
<evidence type="ECO:0000256" key="5">
    <source>
        <dbReference type="ARBA" id="ARBA00022676"/>
    </source>
</evidence>
<reference evidence="24 25" key="1">
    <citation type="journal article" date="2021" name="MBio">
        <title>Poor Competitiveness of Bradyrhizobium in Pigeon Pea Root Colonization in Indian Soils.</title>
        <authorList>
            <person name="Chalasani D."/>
            <person name="Basu A."/>
            <person name="Pullabhotla S.V.S.R.N."/>
            <person name="Jorrin B."/>
            <person name="Neal A.L."/>
            <person name="Poole P.S."/>
            <person name="Podile A.R."/>
            <person name="Tkacz A."/>
        </authorList>
    </citation>
    <scope>NUCLEOTIDE SEQUENCE [LARGE SCALE GENOMIC DNA]</scope>
    <source>
        <strain evidence="24 25">HU14</strain>
    </source>
</reference>
<keyword evidence="8" id="KW-0133">Cell shape</keyword>
<proteinExistence type="inferred from homology"/>
<name>A0ABS7HM56_9MICO</name>
<evidence type="ECO:0000256" key="8">
    <source>
        <dbReference type="ARBA" id="ARBA00022960"/>
    </source>
</evidence>
<evidence type="ECO:0000256" key="1">
    <source>
        <dbReference type="ARBA" id="ARBA00004651"/>
    </source>
</evidence>
<dbReference type="InterPro" id="IPR001182">
    <property type="entry name" value="FtsW/RodA"/>
</dbReference>
<comment type="similarity">
    <text evidence="16">Belongs to the SEDS family. FtsW subfamily.</text>
</comment>
<evidence type="ECO:0000256" key="23">
    <source>
        <dbReference type="SAM" id="Phobius"/>
    </source>
</evidence>
<feature type="transmembrane region" description="Helical" evidence="23">
    <location>
        <begin position="389"/>
        <end position="411"/>
    </location>
</feature>
<dbReference type="InterPro" id="IPR013437">
    <property type="entry name" value="FtsW"/>
</dbReference>
<evidence type="ECO:0000256" key="12">
    <source>
        <dbReference type="ARBA" id="ARBA00023306"/>
    </source>
</evidence>
<comment type="caution">
    <text evidence="24">The sequence shown here is derived from an EMBL/GenBank/DDBJ whole genome shotgun (WGS) entry which is preliminary data.</text>
</comment>
<evidence type="ECO:0000256" key="20">
    <source>
        <dbReference type="ARBA" id="ARBA00049902"/>
    </source>
</evidence>
<dbReference type="NCBIfam" id="TIGR02614">
    <property type="entry name" value="ftsW"/>
    <property type="match status" value="1"/>
</dbReference>
<feature type="transmembrane region" description="Helical" evidence="23">
    <location>
        <begin position="191"/>
        <end position="208"/>
    </location>
</feature>
<comment type="pathway">
    <text evidence="2">Cell wall biogenesis; peptidoglycan biosynthesis.</text>
</comment>
<evidence type="ECO:0000256" key="18">
    <source>
        <dbReference type="ARBA" id="ARBA00041418"/>
    </source>
</evidence>
<dbReference type="PROSITE" id="PS00428">
    <property type="entry name" value="FTSW_RODA_SPOVE"/>
    <property type="match status" value="1"/>
</dbReference>
<dbReference type="PANTHER" id="PTHR30474">
    <property type="entry name" value="CELL CYCLE PROTEIN"/>
    <property type="match status" value="1"/>
</dbReference>
<feature type="transmembrane region" description="Helical" evidence="23">
    <location>
        <begin position="98"/>
        <end position="116"/>
    </location>
</feature>
<keyword evidence="10 23" id="KW-1133">Transmembrane helix</keyword>
<evidence type="ECO:0000256" key="3">
    <source>
        <dbReference type="ARBA" id="ARBA00022475"/>
    </source>
</evidence>
<feature type="transmembrane region" description="Helical" evidence="23">
    <location>
        <begin position="123"/>
        <end position="142"/>
    </location>
</feature>
<gene>
    <name evidence="24" type="primary">ftsW</name>
    <name evidence="24" type="ORF">JNB62_10110</name>
</gene>
<protein>
    <recommendedName>
        <fullName evidence="17">Probable peptidoglycan glycosyltransferase FtsW</fullName>
        <ecNumber evidence="19">2.4.99.28</ecNumber>
    </recommendedName>
    <alternativeName>
        <fullName evidence="18">Cell division protein FtsW</fullName>
    </alternativeName>
    <alternativeName>
        <fullName evidence="15">Cell wall polymerase</fullName>
    </alternativeName>
    <alternativeName>
        <fullName evidence="14">Peptidoglycan polymerase</fullName>
    </alternativeName>
</protein>
<organism evidence="24 25">
    <name type="scientific">Microbacterium jejuense</name>
    <dbReference type="NCBI Taxonomy" id="1263637"/>
    <lineage>
        <taxon>Bacteria</taxon>
        <taxon>Bacillati</taxon>
        <taxon>Actinomycetota</taxon>
        <taxon>Actinomycetes</taxon>
        <taxon>Micrococcales</taxon>
        <taxon>Microbacteriaceae</taxon>
        <taxon>Microbacterium</taxon>
    </lineage>
</organism>
<evidence type="ECO:0000256" key="2">
    <source>
        <dbReference type="ARBA" id="ARBA00004752"/>
    </source>
</evidence>
<evidence type="ECO:0000256" key="14">
    <source>
        <dbReference type="ARBA" id="ARBA00032370"/>
    </source>
</evidence>